<gene>
    <name evidence="3" type="ORF">P5G51_003595</name>
</gene>
<feature type="domain" description="SCP" evidence="2">
    <location>
        <begin position="327"/>
        <end position="436"/>
    </location>
</feature>
<proteinExistence type="predicted"/>
<dbReference type="InterPro" id="IPR014044">
    <property type="entry name" value="CAP_dom"/>
</dbReference>
<keyword evidence="1" id="KW-0732">Signal</keyword>
<evidence type="ECO:0000256" key="1">
    <source>
        <dbReference type="SAM" id="SignalP"/>
    </source>
</evidence>
<feature type="signal peptide" evidence="1">
    <location>
        <begin position="1"/>
        <end position="28"/>
    </location>
</feature>
<dbReference type="Proteomes" id="UP001228376">
    <property type="component" value="Unassembled WGS sequence"/>
</dbReference>
<feature type="chain" id="PRO_5047180359" evidence="1">
    <location>
        <begin position="29"/>
        <end position="444"/>
    </location>
</feature>
<comment type="caution">
    <text evidence="3">The sequence shown here is derived from an EMBL/GenBank/DDBJ whole genome shotgun (WGS) entry which is preliminary data.</text>
</comment>
<dbReference type="SUPFAM" id="SSF55797">
    <property type="entry name" value="PR-1-like"/>
    <property type="match status" value="1"/>
</dbReference>
<sequence>MKKYVGTIVFFFLLAEMLFIAPPQFVHADTTEIALQGVALKDKINVYAQTDTDAAVVKAYQQGDILKLRKWTPDWFTAIVYVGGKKKQGFIQNVDVDPLVQQHTMHGYAQDYVSVYATPSNKAELLKTYPIASKLTYKTFSTNWHMVTVYVKGKAKTGYLQADTIGNTKPEITTYGYAAAIPTNIYPRPVAGYNVPLKAYPKGTVLKYRLYTPDWYEATVYINGKQRIGYIDKRDIADEAATGYAAKKKTSVYSSTSRKAAKLKDYSIGKKVKYRVYNQKWLQATIYINGKATNGYFSVDDVVAEKPDAAKSAAERKADAFENKVVALTNKERKKYDLKPLRMDKDLNQVARIKSEDMRQRHYFDHTSPTYGSLAQFYDSLLVRGYTYGENIAKGYVSPEDVVQAWMNSPGHRENILNRNYTHIGVGYVEKGHYWTEEFVQRLR</sequence>
<dbReference type="PANTHER" id="PTHR31157">
    <property type="entry name" value="SCP DOMAIN-CONTAINING PROTEIN"/>
    <property type="match status" value="1"/>
</dbReference>
<evidence type="ECO:0000259" key="2">
    <source>
        <dbReference type="Pfam" id="PF00188"/>
    </source>
</evidence>
<keyword evidence="4" id="KW-1185">Reference proteome</keyword>
<evidence type="ECO:0000313" key="4">
    <source>
        <dbReference type="Proteomes" id="UP001228376"/>
    </source>
</evidence>
<name>A0ABU5CE52_9BACI</name>
<dbReference type="InterPro" id="IPR035940">
    <property type="entry name" value="CAP_sf"/>
</dbReference>
<dbReference type="EMBL" id="JAROCA020000001">
    <property type="protein sequence ID" value="MDY0404612.1"/>
    <property type="molecule type" value="Genomic_DNA"/>
</dbReference>
<dbReference type="RefSeq" id="WP_320384243.1">
    <property type="nucleotide sequence ID" value="NZ_JAROCA020000001.1"/>
</dbReference>
<evidence type="ECO:0000313" key="3">
    <source>
        <dbReference type="EMBL" id="MDY0404612.1"/>
    </source>
</evidence>
<organism evidence="3 4">
    <name type="scientific">Tigheibacillus jepli</name>
    <dbReference type="NCBI Taxonomy" id="3035914"/>
    <lineage>
        <taxon>Bacteria</taxon>
        <taxon>Bacillati</taxon>
        <taxon>Bacillota</taxon>
        <taxon>Bacilli</taxon>
        <taxon>Bacillales</taxon>
        <taxon>Bacillaceae</taxon>
        <taxon>Tigheibacillus</taxon>
    </lineage>
</organism>
<dbReference type="CDD" id="cd05379">
    <property type="entry name" value="CAP_bacterial"/>
    <property type="match status" value="1"/>
</dbReference>
<dbReference type="Gene3D" id="3.40.33.10">
    <property type="entry name" value="CAP"/>
    <property type="match status" value="1"/>
</dbReference>
<dbReference type="PANTHER" id="PTHR31157:SF1">
    <property type="entry name" value="SCP DOMAIN-CONTAINING PROTEIN"/>
    <property type="match status" value="1"/>
</dbReference>
<dbReference type="Pfam" id="PF00188">
    <property type="entry name" value="CAP"/>
    <property type="match status" value="1"/>
</dbReference>
<protein>
    <submittedName>
        <fullName evidence="3">CAP domain-containing protein</fullName>
    </submittedName>
</protein>
<reference evidence="3 4" key="1">
    <citation type="submission" date="2023-10" db="EMBL/GenBank/DDBJ databases">
        <title>179-bfca-hs.</title>
        <authorList>
            <person name="Miliotis G."/>
            <person name="Sengupta P."/>
            <person name="Hameed A."/>
            <person name="Chuvochina M."/>
            <person name="Mcdonagh F."/>
            <person name="Simpson A.C."/>
            <person name="Singh N.K."/>
            <person name="Rekha P.D."/>
            <person name="Raman K."/>
            <person name="Hugenholtz P."/>
            <person name="Venkateswaran K."/>
        </authorList>
    </citation>
    <scope>NUCLEOTIDE SEQUENCE [LARGE SCALE GENOMIC DNA]</scope>
    <source>
        <strain evidence="3 4">179-BFC-A-HS</strain>
    </source>
</reference>
<accession>A0ABU5CE52</accession>